<dbReference type="AlphaFoldDB" id="A0A2R6PXW1"/>
<proteinExistence type="predicted"/>
<organism evidence="1 2">
    <name type="scientific">Actinidia chinensis var. chinensis</name>
    <name type="common">Chinese soft-hair kiwi</name>
    <dbReference type="NCBI Taxonomy" id="1590841"/>
    <lineage>
        <taxon>Eukaryota</taxon>
        <taxon>Viridiplantae</taxon>
        <taxon>Streptophyta</taxon>
        <taxon>Embryophyta</taxon>
        <taxon>Tracheophyta</taxon>
        <taxon>Spermatophyta</taxon>
        <taxon>Magnoliopsida</taxon>
        <taxon>eudicotyledons</taxon>
        <taxon>Gunneridae</taxon>
        <taxon>Pentapetalae</taxon>
        <taxon>asterids</taxon>
        <taxon>Ericales</taxon>
        <taxon>Actinidiaceae</taxon>
        <taxon>Actinidia</taxon>
    </lineage>
</organism>
<name>A0A2R6PXW1_ACTCC</name>
<feature type="non-terminal residue" evidence="1">
    <location>
        <position position="1"/>
    </location>
</feature>
<dbReference type="SUPFAM" id="SSF51556">
    <property type="entry name" value="Metallo-dependent hydrolases"/>
    <property type="match status" value="1"/>
</dbReference>
<dbReference type="InParanoid" id="A0A2R6PXW1"/>
<dbReference type="STRING" id="1590841.A0A2R6PXW1"/>
<dbReference type="Gramene" id="PSR98581">
    <property type="protein sequence ID" value="PSR98581"/>
    <property type="gene ID" value="CEY00_Acc25098"/>
</dbReference>
<dbReference type="PANTHER" id="PTHR43668">
    <property type="entry name" value="ALLANTOINASE"/>
    <property type="match status" value="1"/>
</dbReference>
<dbReference type="GO" id="GO:0005737">
    <property type="term" value="C:cytoplasm"/>
    <property type="evidence" value="ECO:0007669"/>
    <property type="project" value="TreeGrafter"/>
</dbReference>
<evidence type="ECO:0000313" key="2">
    <source>
        <dbReference type="Proteomes" id="UP000241394"/>
    </source>
</evidence>
<dbReference type="InterPro" id="IPR050138">
    <property type="entry name" value="DHOase/Allantoinase_Hydrolase"/>
</dbReference>
<reference evidence="2" key="2">
    <citation type="journal article" date="2018" name="BMC Genomics">
        <title>A manually annotated Actinidia chinensis var. chinensis (kiwifruit) genome highlights the challenges associated with draft genomes and gene prediction in plants.</title>
        <authorList>
            <person name="Pilkington S.M."/>
            <person name="Crowhurst R."/>
            <person name="Hilario E."/>
            <person name="Nardozza S."/>
            <person name="Fraser L."/>
            <person name="Peng Y."/>
            <person name="Gunaseelan K."/>
            <person name="Simpson R."/>
            <person name="Tahir J."/>
            <person name="Deroles S.C."/>
            <person name="Templeton K."/>
            <person name="Luo Z."/>
            <person name="Davy M."/>
            <person name="Cheng C."/>
            <person name="McNeilage M."/>
            <person name="Scaglione D."/>
            <person name="Liu Y."/>
            <person name="Zhang Q."/>
            <person name="Datson P."/>
            <person name="De Silva N."/>
            <person name="Gardiner S.E."/>
            <person name="Bassett H."/>
            <person name="Chagne D."/>
            <person name="McCallum J."/>
            <person name="Dzierzon H."/>
            <person name="Deng C."/>
            <person name="Wang Y.Y."/>
            <person name="Barron L."/>
            <person name="Manako K."/>
            <person name="Bowen J."/>
            <person name="Foster T.M."/>
            <person name="Erridge Z.A."/>
            <person name="Tiffin H."/>
            <person name="Waite C.N."/>
            <person name="Davies K.M."/>
            <person name="Grierson E.P."/>
            <person name="Laing W.A."/>
            <person name="Kirk R."/>
            <person name="Chen X."/>
            <person name="Wood M."/>
            <person name="Montefiori M."/>
            <person name="Brummell D.A."/>
            <person name="Schwinn K.E."/>
            <person name="Catanach A."/>
            <person name="Fullerton C."/>
            <person name="Li D."/>
            <person name="Meiyalaghan S."/>
            <person name="Nieuwenhuizen N."/>
            <person name="Read N."/>
            <person name="Prakash R."/>
            <person name="Hunter D."/>
            <person name="Zhang H."/>
            <person name="McKenzie M."/>
            <person name="Knabel M."/>
            <person name="Harris A."/>
            <person name="Allan A.C."/>
            <person name="Gleave A."/>
            <person name="Chen A."/>
            <person name="Janssen B.J."/>
            <person name="Plunkett B."/>
            <person name="Ampomah-Dwamena C."/>
            <person name="Voogd C."/>
            <person name="Leif D."/>
            <person name="Lafferty D."/>
            <person name="Souleyre E.J.F."/>
            <person name="Varkonyi-Gasic E."/>
            <person name="Gambi F."/>
            <person name="Hanley J."/>
            <person name="Yao J.L."/>
            <person name="Cheung J."/>
            <person name="David K.M."/>
            <person name="Warren B."/>
            <person name="Marsh K."/>
            <person name="Snowden K.C."/>
            <person name="Lin-Wang K."/>
            <person name="Brian L."/>
            <person name="Martinez-Sanchez M."/>
            <person name="Wang M."/>
            <person name="Ileperuma N."/>
            <person name="Macnee N."/>
            <person name="Campin R."/>
            <person name="McAtee P."/>
            <person name="Drummond R.S.M."/>
            <person name="Espley R.V."/>
            <person name="Ireland H.S."/>
            <person name="Wu R."/>
            <person name="Atkinson R.G."/>
            <person name="Karunairetnam S."/>
            <person name="Bulley S."/>
            <person name="Chunkath S."/>
            <person name="Hanley Z."/>
            <person name="Storey R."/>
            <person name="Thrimawithana A.H."/>
            <person name="Thomson S."/>
            <person name="David C."/>
            <person name="Testolin R."/>
            <person name="Huang H."/>
            <person name="Hellens R.P."/>
            <person name="Schaffer R.J."/>
        </authorList>
    </citation>
    <scope>NUCLEOTIDE SEQUENCE [LARGE SCALE GENOMIC DNA]</scope>
    <source>
        <strain evidence="2">cv. Red5</strain>
    </source>
</reference>
<protein>
    <submittedName>
        <fullName evidence="1">Allantoinase</fullName>
    </submittedName>
</protein>
<dbReference type="Gene3D" id="3.20.20.140">
    <property type="entry name" value="Metal-dependent hydrolases"/>
    <property type="match status" value="1"/>
</dbReference>
<dbReference type="GO" id="GO:0004038">
    <property type="term" value="F:allantoinase activity"/>
    <property type="evidence" value="ECO:0007669"/>
    <property type="project" value="TreeGrafter"/>
</dbReference>
<keyword evidence="2" id="KW-1185">Reference proteome</keyword>
<accession>A0A2R6PXW1</accession>
<dbReference type="GO" id="GO:0006145">
    <property type="term" value="P:purine nucleobase catabolic process"/>
    <property type="evidence" value="ECO:0007669"/>
    <property type="project" value="TreeGrafter"/>
</dbReference>
<dbReference type="InterPro" id="IPR032466">
    <property type="entry name" value="Metal_Hydrolase"/>
</dbReference>
<gene>
    <name evidence="1" type="ORF">CEY00_Acc25098</name>
</gene>
<dbReference type="Proteomes" id="UP000241394">
    <property type="component" value="Chromosome LG22"/>
</dbReference>
<dbReference type="OrthoDB" id="1924787at2759"/>
<evidence type="ECO:0000313" key="1">
    <source>
        <dbReference type="EMBL" id="PSR98581.1"/>
    </source>
</evidence>
<sequence length="171" mass="18796">GISNPSTFDPFELSFIRDTDLTVMVGMHIWMILEEQNGKDFLQGLEQPLLVCRSSNQPGGLTTLIDMPLNSFPSTVSEETFELEVSGEAWLQKTLAPENAFNRSALEGLLKAGVLGLNSFMCPSGINDFPMTNADHIKEGLSVLAKYGRPLLVHAEIEQELEGNSELELGR</sequence>
<reference evidence="1 2" key="1">
    <citation type="submission" date="2017-07" db="EMBL/GenBank/DDBJ databases">
        <title>An improved, manually edited Actinidia chinensis var. chinensis (kiwifruit) genome highlights the challenges associated with draft genomes and gene prediction in plants.</title>
        <authorList>
            <person name="Pilkington S."/>
            <person name="Crowhurst R."/>
            <person name="Hilario E."/>
            <person name="Nardozza S."/>
            <person name="Fraser L."/>
            <person name="Peng Y."/>
            <person name="Gunaseelan K."/>
            <person name="Simpson R."/>
            <person name="Tahir J."/>
            <person name="Deroles S."/>
            <person name="Templeton K."/>
            <person name="Luo Z."/>
            <person name="Davy M."/>
            <person name="Cheng C."/>
            <person name="Mcneilage M."/>
            <person name="Scaglione D."/>
            <person name="Liu Y."/>
            <person name="Zhang Q."/>
            <person name="Datson P."/>
            <person name="De Silva N."/>
            <person name="Gardiner S."/>
            <person name="Bassett H."/>
            <person name="Chagne D."/>
            <person name="Mccallum J."/>
            <person name="Dzierzon H."/>
            <person name="Deng C."/>
            <person name="Wang Y.-Y."/>
            <person name="Barron N."/>
            <person name="Manako K."/>
            <person name="Bowen J."/>
            <person name="Foster T."/>
            <person name="Erridge Z."/>
            <person name="Tiffin H."/>
            <person name="Waite C."/>
            <person name="Davies K."/>
            <person name="Grierson E."/>
            <person name="Laing W."/>
            <person name="Kirk R."/>
            <person name="Chen X."/>
            <person name="Wood M."/>
            <person name="Montefiori M."/>
            <person name="Brummell D."/>
            <person name="Schwinn K."/>
            <person name="Catanach A."/>
            <person name="Fullerton C."/>
            <person name="Li D."/>
            <person name="Meiyalaghan S."/>
            <person name="Nieuwenhuizen N."/>
            <person name="Read N."/>
            <person name="Prakash R."/>
            <person name="Hunter D."/>
            <person name="Zhang H."/>
            <person name="Mckenzie M."/>
            <person name="Knabel M."/>
            <person name="Harris A."/>
            <person name="Allan A."/>
            <person name="Chen A."/>
            <person name="Janssen B."/>
            <person name="Plunkett B."/>
            <person name="Dwamena C."/>
            <person name="Voogd C."/>
            <person name="Leif D."/>
            <person name="Lafferty D."/>
            <person name="Souleyre E."/>
            <person name="Varkonyi-Gasic E."/>
            <person name="Gambi F."/>
            <person name="Hanley J."/>
            <person name="Yao J.-L."/>
            <person name="Cheung J."/>
            <person name="David K."/>
            <person name="Warren B."/>
            <person name="Marsh K."/>
            <person name="Snowden K."/>
            <person name="Lin-Wang K."/>
            <person name="Brian L."/>
            <person name="Martinez-Sanchez M."/>
            <person name="Wang M."/>
            <person name="Ileperuma N."/>
            <person name="Macnee N."/>
            <person name="Campin R."/>
            <person name="Mcatee P."/>
            <person name="Drummond R."/>
            <person name="Espley R."/>
            <person name="Ireland H."/>
            <person name="Wu R."/>
            <person name="Atkinson R."/>
            <person name="Karunairetnam S."/>
            <person name="Bulley S."/>
            <person name="Chunkath S."/>
            <person name="Hanley Z."/>
            <person name="Storey R."/>
            <person name="Thrimawithana A."/>
            <person name="Thomson S."/>
            <person name="David C."/>
            <person name="Testolin R."/>
        </authorList>
    </citation>
    <scope>NUCLEOTIDE SEQUENCE [LARGE SCALE GENOMIC DNA]</scope>
    <source>
        <strain evidence="2">cv. Red5</strain>
        <tissue evidence="1">Young leaf</tissue>
    </source>
</reference>
<comment type="caution">
    <text evidence="1">The sequence shown here is derived from an EMBL/GenBank/DDBJ whole genome shotgun (WGS) entry which is preliminary data.</text>
</comment>
<dbReference type="EMBL" id="NKQK01000022">
    <property type="protein sequence ID" value="PSR98581.1"/>
    <property type="molecule type" value="Genomic_DNA"/>
</dbReference>
<dbReference type="PANTHER" id="PTHR43668:SF2">
    <property type="entry name" value="ALLANTOINASE"/>
    <property type="match status" value="1"/>
</dbReference>